<feature type="compositionally biased region" description="Basic residues" evidence="2">
    <location>
        <begin position="664"/>
        <end position="673"/>
    </location>
</feature>
<name>G8Y2A0_PICSO</name>
<evidence type="ECO:0000256" key="1">
    <source>
        <dbReference type="ARBA" id="ARBA00005352"/>
    </source>
</evidence>
<protein>
    <submittedName>
        <fullName evidence="4">Piso0_005550 protein</fullName>
    </submittedName>
</protein>
<dbReference type="STRING" id="559304.G8Y2A0"/>
<dbReference type="AlphaFoldDB" id="G8Y2A0"/>
<evidence type="ECO:0000313" key="5">
    <source>
        <dbReference type="Proteomes" id="UP000005222"/>
    </source>
</evidence>
<gene>
    <name evidence="4" type="primary">Piso0_005550</name>
    <name evidence="4" type="ORF">GNLVRS01_PISO0M17128g</name>
</gene>
<comment type="similarity">
    <text evidence="1">Belongs to the CCZ1 family.</text>
</comment>
<dbReference type="PANTHER" id="PTHR13056:SF0">
    <property type="entry name" value="VACUOLAR FUSION PROTEIN CCZ1 HOMOLOG-RELATED"/>
    <property type="match status" value="1"/>
</dbReference>
<dbReference type="HOGENOM" id="CLU_397388_0_0_1"/>
<dbReference type="OMA" id="TGHEDDY"/>
<dbReference type="GO" id="GO:0016192">
    <property type="term" value="P:vesicle-mediated transport"/>
    <property type="evidence" value="ECO:0007669"/>
    <property type="project" value="InterPro"/>
</dbReference>
<dbReference type="InParanoid" id="G8Y2A0"/>
<dbReference type="InterPro" id="IPR013176">
    <property type="entry name" value="Ccz1"/>
</dbReference>
<reference evidence="4 5" key="1">
    <citation type="journal article" date="2012" name="G3 (Bethesda)">
        <title>Pichia sorbitophila, an interspecies yeast hybrid reveals early steps of genome resolution following polyploidization.</title>
        <authorList>
            <person name="Leh Louis V."/>
            <person name="Despons L."/>
            <person name="Friedrich A."/>
            <person name="Martin T."/>
            <person name="Durrens P."/>
            <person name="Casaregola S."/>
            <person name="Neuveglise C."/>
            <person name="Fairhead C."/>
            <person name="Marck C."/>
            <person name="Cruz J.A."/>
            <person name="Straub M.L."/>
            <person name="Kugler V."/>
            <person name="Sacerdot C."/>
            <person name="Uzunov Z."/>
            <person name="Thierry A."/>
            <person name="Weiss S."/>
            <person name="Bleykasten C."/>
            <person name="De Montigny J."/>
            <person name="Jacques N."/>
            <person name="Jung P."/>
            <person name="Lemaire M."/>
            <person name="Mallet S."/>
            <person name="Morel G."/>
            <person name="Richard G.F."/>
            <person name="Sarkar A."/>
            <person name="Savel G."/>
            <person name="Schacherer J."/>
            <person name="Seret M.L."/>
            <person name="Talla E."/>
            <person name="Samson G."/>
            <person name="Jubin C."/>
            <person name="Poulain J."/>
            <person name="Vacherie B."/>
            <person name="Barbe V."/>
            <person name="Pelletier E."/>
            <person name="Sherman D.J."/>
            <person name="Westhof E."/>
            <person name="Weissenbach J."/>
            <person name="Baret P.V."/>
            <person name="Wincker P."/>
            <person name="Gaillardin C."/>
            <person name="Dujon B."/>
            <person name="Souciet J.L."/>
        </authorList>
    </citation>
    <scope>NUCLEOTIDE SEQUENCE [LARGE SCALE GENOMIC DNA]</scope>
    <source>
        <strain evidence="5">ATCC MYA-4447 / BCRC 22081 / CBS 7064 / NBRC 10061 / NRRL Y-12695</strain>
    </source>
</reference>
<dbReference type="OrthoDB" id="240546at2759"/>
<evidence type="ECO:0000313" key="4">
    <source>
        <dbReference type="EMBL" id="CCE85911.1"/>
    </source>
</evidence>
<dbReference type="InterPro" id="IPR043987">
    <property type="entry name" value="CCZ1/INTU/HSP4_longin_1"/>
</dbReference>
<evidence type="ECO:0000259" key="3">
    <source>
        <dbReference type="Pfam" id="PF19031"/>
    </source>
</evidence>
<dbReference type="PANTHER" id="PTHR13056">
    <property type="entry name" value="VACUOLAR FUSION PROTEIN CCZ1 HOMOLOG-RELATED"/>
    <property type="match status" value="1"/>
</dbReference>
<accession>G8Y2A0</accession>
<feature type="compositionally biased region" description="Polar residues" evidence="2">
    <location>
        <begin position="535"/>
        <end position="548"/>
    </location>
</feature>
<dbReference type="Pfam" id="PF19031">
    <property type="entry name" value="Intu_longin_1"/>
    <property type="match status" value="1"/>
</dbReference>
<sequence>MNSYFGNILPLGPTVKEENDFSTQEEKQWSSITRLAIFNSSFADERSEKKEELIKQIICFIHTEESSDRKDEEELNFVGLIRGLIEFNSNFTPKEVEKATTIKTNKSIIIVKVVEQNYHIICQLRGTNDDTLEIAGCQLARLVDRAYRYFVLFNQSFEDIRLQSNVRILKSQLMDFWSNFVHEFNAEESGSNLSSSWMKKTNNNGFLGLLDWKTESVTYRKSSIHLTKPIEQFLQASMGKCTSKDDQIPQAILISSFDRQKPNNYGFIYKGSAYDDSIEDNIIPDEQLLDIHNYLEFLDLNDTLETQTIMNSSSRLLFNHEPKEQQIYTSSIQESGTSIQTSEITENSTERTIGETTLDALHPVNFANNYFLSPLNSTINSVRYVGSHINTEDLGVNAFMNLPSNLKYYVTETFNPQQNVPQVEHSSDADEEIIEEPQGKYIVGCSDGQFVSKKVIYLGTKSNEKNEGSDAIHSKEYILIVYRRQNFVVSLVYDSSMLTLDNPNFYRSLEDGFLGVLTDDLLAISDPHTVSNSIGSLSRTFTSPSEQRQQTKPEESTEKDFHFIIYNDKFKWVNSSLPHLEDIKSTGLTPDDIEKKIKHQRALRSLHRYLCALFISGRRPVLDSSVTNEYFHKINISKSFVWMIYFIRSENRSIIVIKSQTSKSSKKERRRKGPEKSEATSTQVGNILNDSRYYMKLSFLDNLGFDVRSWLENLTLSDQS</sequence>
<keyword evidence="5" id="KW-1185">Reference proteome</keyword>
<proteinExistence type="inferred from homology"/>
<organism evidence="4 5">
    <name type="scientific">Pichia sorbitophila (strain ATCC MYA-4447 / BCRC 22081 / CBS 7064 / NBRC 10061 / NRRL Y-12695)</name>
    <name type="common">Hybrid yeast</name>
    <dbReference type="NCBI Taxonomy" id="559304"/>
    <lineage>
        <taxon>Eukaryota</taxon>
        <taxon>Fungi</taxon>
        <taxon>Dikarya</taxon>
        <taxon>Ascomycota</taxon>
        <taxon>Saccharomycotina</taxon>
        <taxon>Pichiomycetes</taxon>
        <taxon>Debaryomycetaceae</taxon>
        <taxon>Millerozyma</taxon>
    </lineage>
</organism>
<dbReference type="eggNOG" id="ENOG502QSQV">
    <property type="taxonomic scope" value="Eukaryota"/>
</dbReference>
<feature type="region of interest" description="Disordered" evidence="2">
    <location>
        <begin position="663"/>
        <end position="682"/>
    </location>
</feature>
<evidence type="ECO:0000256" key="2">
    <source>
        <dbReference type="SAM" id="MobiDB-lite"/>
    </source>
</evidence>
<feature type="region of interest" description="Disordered" evidence="2">
    <location>
        <begin position="535"/>
        <end position="557"/>
    </location>
</feature>
<feature type="domain" description="CCZ1/INTU/HSP4 first Longin" evidence="3">
    <location>
        <begin position="47"/>
        <end position="155"/>
    </location>
</feature>
<dbReference type="GO" id="GO:0035658">
    <property type="term" value="C:Mon1-Ccz1 complex"/>
    <property type="evidence" value="ECO:0007669"/>
    <property type="project" value="InterPro"/>
</dbReference>
<dbReference type="EMBL" id="FO082047">
    <property type="protein sequence ID" value="CCE85911.1"/>
    <property type="molecule type" value="Genomic_DNA"/>
</dbReference>
<dbReference type="Proteomes" id="UP000005222">
    <property type="component" value="Chromosome M"/>
</dbReference>